<feature type="compositionally biased region" description="Polar residues" evidence="12">
    <location>
        <begin position="944"/>
        <end position="956"/>
    </location>
</feature>
<evidence type="ECO:0000256" key="12">
    <source>
        <dbReference type="SAM" id="MobiDB-lite"/>
    </source>
</evidence>
<name>A0ABM1YKF1_AEDAL</name>
<organism evidence="14 15">
    <name type="scientific">Aedes albopictus</name>
    <name type="common">Asian tiger mosquito</name>
    <name type="synonym">Stegomyia albopicta</name>
    <dbReference type="NCBI Taxonomy" id="7160"/>
    <lineage>
        <taxon>Eukaryota</taxon>
        <taxon>Metazoa</taxon>
        <taxon>Ecdysozoa</taxon>
        <taxon>Arthropoda</taxon>
        <taxon>Hexapoda</taxon>
        <taxon>Insecta</taxon>
        <taxon>Pterygota</taxon>
        <taxon>Neoptera</taxon>
        <taxon>Endopterygota</taxon>
        <taxon>Diptera</taxon>
        <taxon>Nematocera</taxon>
        <taxon>Culicoidea</taxon>
        <taxon>Culicidae</taxon>
        <taxon>Culicinae</taxon>
        <taxon>Aedini</taxon>
        <taxon>Aedes</taxon>
        <taxon>Stegomyia</taxon>
    </lineage>
</organism>
<dbReference type="RefSeq" id="XP_062715452.1">
    <property type="nucleotide sequence ID" value="XM_062859468.1"/>
</dbReference>
<dbReference type="InterPro" id="IPR001878">
    <property type="entry name" value="Znf_CCHC"/>
</dbReference>
<dbReference type="InterPro" id="IPR050951">
    <property type="entry name" value="Retrovirus_Pol_polyprotein"/>
</dbReference>
<dbReference type="InterPro" id="IPR043128">
    <property type="entry name" value="Rev_trsase/Diguanyl_cyclase"/>
</dbReference>
<dbReference type="SUPFAM" id="SSF57756">
    <property type="entry name" value="Retrovirus zinc finger-like domains"/>
    <property type="match status" value="1"/>
</dbReference>
<evidence type="ECO:0000256" key="1">
    <source>
        <dbReference type="ARBA" id="ARBA00012493"/>
    </source>
</evidence>
<evidence type="ECO:0000256" key="7">
    <source>
        <dbReference type="ARBA" id="ARBA00022884"/>
    </source>
</evidence>
<dbReference type="InterPro" id="IPR021109">
    <property type="entry name" value="Peptidase_aspartic_dom_sf"/>
</dbReference>
<evidence type="ECO:0000256" key="9">
    <source>
        <dbReference type="ARBA" id="ARBA00022918"/>
    </source>
</evidence>
<evidence type="ECO:0000256" key="6">
    <source>
        <dbReference type="ARBA" id="ARBA00022842"/>
    </source>
</evidence>
<evidence type="ECO:0000256" key="8">
    <source>
        <dbReference type="ARBA" id="ARBA00022908"/>
    </source>
</evidence>
<dbReference type="CDD" id="cd01647">
    <property type="entry name" value="RT_LTR"/>
    <property type="match status" value="1"/>
</dbReference>
<dbReference type="Pfam" id="PF17921">
    <property type="entry name" value="Integrase_H2C2"/>
    <property type="match status" value="1"/>
</dbReference>
<keyword evidence="9" id="KW-0695">RNA-directed DNA polymerase</keyword>
<dbReference type="CDD" id="cd09274">
    <property type="entry name" value="RNase_HI_RT_Ty3"/>
    <property type="match status" value="1"/>
</dbReference>
<dbReference type="Pfam" id="PF17919">
    <property type="entry name" value="RT_RNaseH_2"/>
    <property type="match status" value="1"/>
</dbReference>
<dbReference type="PROSITE" id="PS00141">
    <property type="entry name" value="ASP_PROTEASE"/>
    <property type="match status" value="1"/>
</dbReference>
<dbReference type="Gene3D" id="3.10.10.10">
    <property type="entry name" value="HIV Type 1 Reverse Transcriptase, subunit A, domain 1"/>
    <property type="match status" value="1"/>
</dbReference>
<protein>
    <recommendedName>
        <fullName evidence="1">RNA-directed DNA polymerase</fullName>
        <ecNumber evidence="1">2.7.7.49</ecNumber>
    </recommendedName>
</protein>
<evidence type="ECO:0000313" key="14">
    <source>
        <dbReference type="EnsemblMetazoa" id="AALFPA23_009962.P13813"/>
    </source>
</evidence>
<dbReference type="InterPro" id="IPR001969">
    <property type="entry name" value="Aspartic_peptidase_AS"/>
</dbReference>
<keyword evidence="3" id="KW-0808">Transferase</keyword>
<dbReference type="PANTHER" id="PTHR37984">
    <property type="entry name" value="PROTEIN CBG26694"/>
    <property type="match status" value="1"/>
</dbReference>
<dbReference type="PROSITE" id="PS50158">
    <property type="entry name" value="ZF_CCHC"/>
    <property type="match status" value="1"/>
</dbReference>
<evidence type="ECO:0000313" key="15">
    <source>
        <dbReference type="Proteomes" id="UP000069940"/>
    </source>
</evidence>
<sequence>MSSYSRIKPFDVTAEASSLPALWETWKSDLECFFLAHNIEAQRDKRAQLAYLGGPALQELLRHLPGTNQVPHVPVDPPYYDVAIKCLDDYFEPFRRKTYERHIFHQIVQQPEERFADFVLRLRKQIARCNYDACVTDELIADRITQGCKSQELRTRLLQKDRSLEEIIALGSSLAESQDQSIKLSKPNIQSRPEFEVNAVAKPPFRPFQKRRAYISPGNQNRTQLGQQPNNRFTCYGCGRRGHVQGSNDCPAKETKCAACGKQGHWAKRCYGTRQGFERRPIDSISEPKVKRIRAIQEETEEGQSTDFVFYAMGRNVFTFKVGGVDIPMTIDSGADANIITRNIWDQMKEAGVKVMNATTKIDRSLIAYGAGEPLKMAGMFQAEIKAVNNKVEAKFYVVENGQRCLLGDRTAKDLQVLKVGYDIEAIETKRRIPFPKVREVKVEIPINQEVQPVQQAYRRPPIAMEEKIEEKLRSLLELDIIERALGPSPWVSPVVPVLKDSGEVRLCIDMRRANQAVLRETHPLPLVDELLSSVSGAVLFSKLDIKEAYHQVELSERSRPITTFITKYGLYRWTTTESSVFQSIKSDIFKIHHLGFFNPKDRTKLMTDASPTGLGAVLLQEDSQGRSRVIAYASKALTELEKKYFQTEREALSLTDCKALKFLFNPKSRPCARIERWVLKLQNYTYDVEYIPGSANLADVFSRLCELPPEPFDEKGEKCIQSIVAQSIPKAITLQEIKEETTKDEELTQIMECLRSGIMDCMFKEYKPYVDELCSAEGVLLRGNRLVVPTKLRERVLAVAHEAHPGMAAMKRRLRTKVWWPAMDKQVEMNVKKCKDCILVSSLGPPEPVRSTTMPDKPWTDIAVDFMGPLPTGHTLFVMVDYFSRFTEAIVMKQITARRTVQALHETFTSMSTTENPPFKDQSAMLPLRDMDITNESEEAGPQETQADQSTSRSMRMSRKPAYLKDYHTDAVFDV</sequence>
<accession>A0ABM1YKF1</accession>
<keyword evidence="15" id="KW-1185">Reference proteome</keyword>
<dbReference type="InterPro" id="IPR043502">
    <property type="entry name" value="DNA/RNA_pol_sf"/>
</dbReference>
<keyword evidence="2" id="KW-0645">Protease</keyword>
<dbReference type="Gene3D" id="2.40.70.10">
    <property type="entry name" value="Acid Proteases"/>
    <property type="match status" value="1"/>
</dbReference>
<evidence type="ECO:0000259" key="13">
    <source>
        <dbReference type="PROSITE" id="PS50158"/>
    </source>
</evidence>
<dbReference type="SUPFAM" id="SSF56672">
    <property type="entry name" value="DNA/RNA polymerases"/>
    <property type="match status" value="1"/>
</dbReference>
<keyword evidence="4" id="KW-0548">Nucleotidyltransferase</keyword>
<keyword evidence="8" id="KW-0229">DNA integration</keyword>
<dbReference type="InterPro" id="IPR041577">
    <property type="entry name" value="RT_RNaseH_2"/>
</dbReference>
<dbReference type="SMART" id="SM00343">
    <property type="entry name" value="ZnF_C2HC"/>
    <property type="match status" value="2"/>
</dbReference>
<dbReference type="Proteomes" id="UP000069940">
    <property type="component" value="Unassembled WGS sequence"/>
</dbReference>
<keyword evidence="5" id="KW-0064">Aspartyl protease</keyword>
<keyword evidence="7" id="KW-0694">RNA-binding</keyword>
<keyword evidence="5" id="KW-0378">Hydrolase</keyword>
<dbReference type="GeneID" id="134291548"/>
<keyword evidence="11" id="KW-0863">Zinc-finger</keyword>
<evidence type="ECO:0000256" key="11">
    <source>
        <dbReference type="PROSITE-ProRule" id="PRU00047"/>
    </source>
</evidence>
<dbReference type="EnsemblMetazoa" id="AALFPA23_009962.R13813">
    <property type="protein sequence ID" value="AALFPA23_009962.P13813"/>
    <property type="gene ID" value="AALFPA23_009962"/>
</dbReference>
<feature type="region of interest" description="Disordered" evidence="12">
    <location>
        <begin position="935"/>
        <end position="961"/>
    </location>
</feature>
<reference evidence="14" key="2">
    <citation type="submission" date="2025-05" db="UniProtKB">
        <authorList>
            <consortium name="EnsemblMetazoa"/>
        </authorList>
    </citation>
    <scope>IDENTIFICATION</scope>
    <source>
        <strain evidence="14">Foshan</strain>
    </source>
</reference>
<dbReference type="InterPro" id="IPR012337">
    <property type="entry name" value="RNaseH-like_sf"/>
</dbReference>
<keyword evidence="11" id="KW-0862">Zinc</keyword>
<keyword evidence="11" id="KW-0479">Metal-binding</keyword>
<evidence type="ECO:0000256" key="10">
    <source>
        <dbReference type="ARBA" id="ARBA00023125"/>
    </source>
</evidence>
<evidence type="ECO:0000256" key="4">
    <source>
        <dbReference type="ARBA" id="ARBA00022695"/>
    </source>
</evidence>
<proteinExistence type="predicted"/>
<dbReference type="Gene3D" id="3.30.70.270">
    <property type="match status" value="1"/>
</dbReference>
<dbReference type="SUPFAM" id="SSF50630">
    <property type="entry name" value="Acid proteases"/>
    <property type="match status" value="1"/>
</dbReference>
<dbReference type="Gene3D" id="3.30.420.10">
    <property type="entry name" value="Ribonuclease H-like superfamily/Ribonuclease H"/>
    <property type="match status" value="1"/>
</dbReference>
<dbReference type="EC" id="2.7.7.49" evidence="1"/>
<evidence type="ECO:0000256" key="3">
    <source>
        <dbReference type="ARBA" id="ARBA00022679"/>
    </source>
</evidence>
<dbReference type="InterPro" id="IPR036397">
    <property type="entry name" value="RNaseH_sf"/>
</dbReference>
<keyword evidence="10" id="KW-0238">DNA-binding</keyword>
<dbReference type="PANTHER" id="PTHR37984:SF11">
    <property type="entry name" value="INTEGRASE CATALYTIC DOMAIN-CONTAINING PROTEIN"/>
    <property type="match status" value="1"/>
</dbReference>
<dbReference type="SUPFAM" id="SSF53098">
    <property type="entry name" value="Ribonuclease H-like"/>
    <property type="match status" value="1"/>
</dbReference>
<keyword evidence="6" id="KW-0460">Magnesium</keyword>
<dbReference type="Gene3D" id="4.10.60.10">
    <property type="entry name" value="Zinc finger, CCHC-type"/>
    <property type="match status" value="1"/>
</dbReference>
<evidence type="ECO:0000256" key="5">
    <source>
        <dbReference type="ARBA" id="ARBA00022750"/>
    </source>
</evidence>
<feature type="domain" description="CCHC-type" evidence="13">
    <location>
        <begin position="256"/>
        <end position="270"/>
    </location>
</feature>
<dbReference type="InterPro" id="IPR036875">
    <property type="entry name" value="Znf_CCHC_sf"/>
</dbReference>
<reference evidence="15" key="1">
    <citation type="journal article" date="2015" name="Proc. Natl. Acad. Sci. U.S.A.">
        <title>Genome sequence of the Asian Tiger mosquito, Aedes albopictus, reveals insights into its biology, genetics, and evolution.</title>
        <authorList>
            <person name="Chen X.G."/>
            <person name="Jiang X."/>
            <person name="Gu J."/>
            <person name="Xu M."/>
            <person name="Wu Y."/>
            <person name="Deng Y."/>
            <person name="Zhang C."/>
            <person name="Bonizzoni M."/>
            <person name="Dermauw W."/>
            <person name="Vontas J."/>
            <person name="Armbruster P."/>
            <person name="Huang X."/>
            <person name="Yang Y."/>
            <person name="Zhang H."/>
            <person name="He W."/>
            <person name="Peng H."/>
            <person name="Liu Y."/>
            <person name="Wu K."/>
            <person name="Chen J."/>
            <person name="Lirakis M."/>
            <person name="Topalis P."/>
            <person name="Van Leeuwen T."/>
            <person name="Hall A.B."/>
            <person name="Jiang X."/>
            <person name="Thorpe C."/>
            <person name="Mueller R.L."/>
            <person name="Sun C."/>
            <person name="Waterhouse R.M."/>
            <person name="Yan G."/>
            <person name="Tu Z.J."/>
            <person name="Fang X."/>
            <person name="James A.A."/>
        </authorList>
    </citation>
    <scope>NUCLEOTIDE SEQUENCE [LARGE SCALE GENOMIC DNA]</scope>
    <source>
        <strain evidence="15">Foshan</strain>
    </source>
</reference>
<dbReference type="Gene3D" id="1.10.340.70">
    <property type="match status" value="1"/>
</dbReference>
<evidence type="ECO:0000256" key="2">
    <source>
        <dbReference type="ARBA" id="ARBA00022670"/>
    </source>
</evidence>
<dbReference type="InterPro" id="IPR041588">
    <property type="entry name" value="Integrase_H2C2"/>
</dbReference>